<name>A0A250XP36_9CHLO</name>
<evidence type="ECO:0000256" key="1">
    <source>
        <dbReference type="SAM" id="MobiDB-lite"/>
    </source>
</evidence>
<protein>
    <recommendedName>
        <fullName evidence="5">FCP1 homology domain-containing protein</fullName>
    </recommendedName>
</protein>
<feature type="compositionally biased region" description="Low complexity" evidence="1">
    <location>
        <begin position="154"/>
        <end position="170"/>
    </location>
</feature>
<dbReference type="Proteomes" id="UP000232323">
    <property type="component" value="Unassembled WGS sequence"/>
</dbReference>
<evidence type="ECO:0000256" key="2">
    <source>
        <dbReference type="SAM" id="SignalP"/>
    </source>
</evidence>
<keyword evidence="4" id="KW-1185">Reference proteome</keyword>
<dbReference type="AlphaFoldDB" id="A0A250XP36"/>
<evidence type="ECO:0000313" key="3">
    <source>
        <dbReference type="EMBL" id="GAX84692.1"/>
    </source>
</evidence>
<keyword evidence="2" id="KW-0732">Signal</keyword>
<evidence type="ECO:0000313" key="4">
    <source>
        <dbReference type="Proteomes" id="UP000232323"/>
    </source>
</evidence>
<feature type="region of interest" description="Disordered" evidence="1">
    <location>
        <begin position="145"/>
        <end position="171"/>
    </location>
</feature>
<organism evidence="3 4">
    <name type="scientific">Chlamydomonas eustigma</name>
    <dbReference type="NCBI Taxonomy" id="1157962"/>
    <lineage>
        <taxon>Eukaryota</taxon>
        <taxon>Viridiplantae</taxon>
        <taxon>Chlorophyta</taxon>
        <taxon>core chlorophytes</taxon>
        <taxon>Chlorophyceae</taxon>
        <taxon>CS clade</taxon>
        <taxon>Chlamydomonadales</taxon>
        <taxon>Chlamydomonadaceae</taxon>
        <taxon>Chlamydomonas</taxon>
    </lineage>
</organism>
<accession>A0A250XP36</accession>
<dbReference type="EMBL" id="BEGY01000133">
    <property type="protein sequence ID" value="GAX84692.1"/>
    <property type="molecule type" value="Genomic_DNA"/>
</dbReference>
<dbReference type="InterPro" id="IPR023214">
    <property type="entry name" value="HAD_sf"/>
</dbReference>
<comment type="caution">
    <text evidence="3">The sequence shown here is derived from an EMBL/GenBank/DDBJ whole genome shotgun (WGS) entry which is preliminary data.</text>
</comment>
<feature type="chain" id="PRO_5013281598" description="FCP1 homology domain-containing protein" evidence="2">
    <location>
        <begin position="23"/>
        <end position="372"/>
    </location>
</feature>
<dbReference type="Gene3D" id="3.40.50.1000">
    <property type="entry name" value="HAD superfamily/HAD-like"/>
    <property type="match status" value="1"/>
</dbReference>
<sequence length="372" mass="40031">MARVVRMIMLSVMHFTVSFCTAAPPSPSYPEWNAYYDRLLMSDKPAADPPHHSSTTSTGGAPTLHECDFCHTAAARDTAPVHTSSLITTSDEFQAAGSPVLLGYIAGRLPSSPARAPLHPNASNQYNQGIVKPVVDVRTDPTLPSIQVNKSANKPLSSHKPQSSSSAASHHLPEAAITPQEDEKDQPALSTRSTAHRRYGCVCAFDFDNTLRVPQGNDFDAAADEGPASVEACQALGCGLAMASANGNKAKLTKVLSEYYGAFFSASFFNTSAFQIGQHNKSKELEVLSSYFQVASNSCIVLFDDMLFNKKYADQVGSVFQLVLTRTGIRLQDVIMAAAKLSSDPACKVVNRVDLGDTPRRQGRLLHGSYDS</sequence>
<feature type="signal peptide" evidence="2">
    <location>
        <begin position="1"/>
        <end position="22"/>
    </location>
</feature>
<dbReference type="OrthoDB" id="548625at2759"/>
<reference evidence="3 4" key="1">
    <citation type="submission" date="2017-08" db="EMBL/GenBank/DDBJ databases">
        <title>Acidophilic green algal genome provides insights into adaptation to an acidic environment.</title>
        <authorList>
            <person name="Hirooka S."/>
            <person name="Hirose Y."/>
            <person name="Kanesaki Y."/>
            <person name="Higuchi S."/>
            <person name="Fujiwara T."/>
            <person name="Onuma R."/>
            <person name="Era A."/>
            <person name="Ohbayashi R."/>
            <person name="Uzuka A."/>
            <person name="Nozaki H."/>
            <person name="Yoshikawa H."/>
            <person name="Miyagishima S.Y."/>
        </authorList>
    </citation>
    <scope>NUCLEOTIDE SEQUENCE [LARGE SCALE GENOMIC DNA]</scope>
    <source>
        <strain evidence="3 4">NIES-2499</strain>
    </source>
</reference>
<gene>
    <name evidence="3" type="ORF">CEUSTIGMA_g12114.t1</name>
</gene>
<evidence type="ECO:0008006" key="5">
    <source>
        <dbReference type="Google" id="ProtNLM"/>
    </source>
</evidence>
<proteinExistence type="predicted"/>